<dbReference type="InterPro" id="IPR043968">
    <property type="entry name" value="SGNH"/>
</dbReference>
<dbReference type="InterPro" id="IPR002656">
    <property type="entry name" value="Acyl_transf_3_dom"/>
</dbReference>
<keyword evidence="1" id="KW-0472">Membrane</keyword>
<evidence type="ECO:0000256" key="1">
    <source>
        <dbReference type="SAM" id="Phobius"/>
    </source>
</evidence>
<evidence type="ECO:0000259" key="3">
    <source>
        <dbReference type="Pfam" id="PF19040"/>
    </source>
</evidence>
<dbReference type="GO" id="GO:0016020">
    <property type="term" value="C:membrane"/>
    <property type="evidence" value="ECO:0007669"/>
    <property type="project" value="TreeGrafter"/>
</dbReference>
<keyword evidence="1" id="KW-1133">Transmembrane helix</keyword>
<name>A0A6J6EQW0_9ZZZZ</name>
<dbReference type="Pfam" id="PF01757">
    <property type="entry name" value="Acyl_transf_3"/>
    <property type="match status" value="1"/>
</dbReference>
<evidence type="ECO:0000313" key="4">
    <source>
        <dbReference type="EMBL" id="CAB4578910.1"/>
    </source>
</evidence>
<feature type="domain" description="Acyltransferase 3" evidence="2">
    <location>
        <begin position="5"/>
        <end position="307"/>
    </location>
</feature>
<feature type="transmembrane region" description="Helical" evidence="1">
    <location>
        <begin position="161"/>
        <end position="180"/>
    </location>
</feature>
<dbReference type="PANTHER" id="PTHR23028:SF53">
    <property type="entry name" value="ACYL_TRANSF_3 DOMAIN-CONTAINING PROTEIN"/>
    <property type="match status" value="1"/>
</dbReference>
<dbReference type="EMBL" id="CAEZTW010000034">
    <property type="protein sequence ID" value="CAB4578910.1"/>
    <property type="molecule type" value="Genomic_DNA"/>
</dbReference>
<reference evidence="4" key="1">
    <citation type="submission" date="2020-05" db="EMBL/GenBank/DDBJ databases">
        <authorList>
            <person name="Chiriac C."/>
            <person name="Salcher M."/>
            <person name="Ghai R."/>
            <person name="Kavagutti S V."/>
        </authorList>
    </citation>
    <scope>NUCLEOTIDE SEQUENCE</scope>
</reference>
<keyword evidence="1" id="KW-0812">Transmembrane</keyword>
<organism evidence="4">
    <name type="scientific">freshwater metagenome</name>
    <dbReference type="NCBI Taxonomy" id="449393"/>
    <lineage>
        <taxon>unclassified sequences</taxon>
        <taxon>metagenomes</taxon>
        <taxon>ecological metagenomes</taxon>
    </lineage>
</organism>
<accession>A0A6J6EQW0</accession>
<feature type="transmembrane region" description="Helical" evidence="1">
    <location>
        <begin position="282"/>
        <end position="302"/>
    </location>
</feature>
<feature type="transmembrane region" description="Helical" evidence="1">
    <location>
        <begin position="219"/>
        <end position="238"/>
    </location>
</feature>
<feature type="transmembrane region" description="Helical" evidence="1">
    <location>
        <begin position="7"/>
        <end position="23"/>
    </location>
</feature>
<dbReference type="PANTHER" id="PTHR23028">
    <property type="entry name" value="ACETYLTRANSFERASE"/>
    <property type="match status" value="1"/>
</dbReference>
<feature type="domain" description="SGNH" evidence="3">
    <location>
        <begin position="396"/>
        <end position="611"/>
    </location>
</feature>
<feature type="transmembrane region" description="Helical" evidence="1">
    <location>
        <begin position="29"/>
        <end position="49"/>
    </location>
</feature>
<dbReference type="Pfam" id="PF19040">
    <property type="entry name" value="SGNH"/>
    <property type="match status" value="1"/>
</dbReference>
<sequence length="630" mass="71258">MTKILEIQGLRALAVILVIIYHANFIPGGFIGVDIFYVISGFLITNLIIKEISTKGNLNLRNFYHRRIKRLLPASALVLLVTALTCYILLPPMDRHQLGKDVIAVSLLLSNYAFAIWENDYQNLGEAASPFIHYWSLAVEEQFYLIWPLFILAFAKFGMRVVKSAILAVFVISLTFSIIQTPNSPIFTFYSLHTRAWELAAGAMIVFIPKNHLMASKAFYKICAIIGALLITWAAYSFTSESAFPGYLALIPVLGSFLLITSIGDWPALFKRLFNNKVMHHLGAISYPLYLWHWPCFAIPALVLERPIQLNEKLIAIAATILLSELTHRFVEQPFRYSKIDLSKTFSTLVAATTCLILVGTLILNTHTTNIFVKEMNLNLELSQVTSLPVIHSDGCHVNWNREISGECLYGDLTSKKTIVLFGDSHAAQWFDAVEGIAKNQGYKLISLTKSACSALKLPISNRGSYNEDECREWQNNSIERIKELKPEVLIASAFSHYNLELKANSKDFYYLKTQQELHQQLLGYVNKMVYLTDTPKPVKNIPRCLSHNSLESCNQINRSSNVVYKELIKIDPYQWFCDKSCSAVKENYIVYRDASHITRAAAKAATDQLEEALIQKQVFNLSGEIPSRF</sequence>
<dbReference type="GO" id="GO:0016747">
    <property type="term" value="F:acyltransferase activity, transferring groups other than amino-acyl groups"/>
    <property type="evidence" value="ECO:0007669"/>
    <property type="project" value="InterPro"/>
</dbReference>
<proteinExistence type="predicted"/>
<dbReference type="GO" id="GO:0009103">
    <property type="term" value="P:lipopolysaccharide biosynthetic process"/>
    <property type="evidence" value="ECO:0007669"/>
    <property type="project" value="TreeGrafter"/>
</dbReference>
<gene>
    <name evidence="4" type="ORF">UFOPK1766_00317</name>
</gene>
<dbReference type="InterPro" id="IPR050879">
    <property type="entry name" value="Acyltransferase_3"/>
</dbReference>
<feature type="transmembrane region" description="Helical" evidence="1">
    <location>
        <begin position="186"/>
        <end position="207"/>
    </location>
</feature>
<feature type="transmembrane region" description="Helical" evidence="1">
    <location>
        <begin position="70"/>
        <end position="90"/>
    </location>
</feature>
<protein>
    <submittedName>
        <fullName evidence="4">Unannotated protein</fullName>
    </submittedName>
</protein>
<evidence type="ECO:0000259" key="2">
    <source>
        <dbReference type="Pfam" id="PF01757"/>
    </source>
</evidence>
<feature type="transmembrane region" description="Helical" evidence="1">
    <location>
        <begin position="244"/>
        <end position="270"/>
    </location>
</feature>
<dbReference type="AlphaFoldDB" id="A0A6J6EQW0"/>
<feature type="transmembrane region" description="Helical" evidence="1">
    <location>
        <begin position="343"/>
        <end position="364"/>
    </location>
</feature>